<reference evidence="1 3" key="3">
    <citation type="journal article" date="2015" name="BMC Genomics">
        <title>The completed genome sequence of the pathogenic ascomycete fungus Fusarium graminearum.</title>
        <authorList>
            <person name="King R."/>
            <person name="Urban M."/>
            <person name="Hammond-Kosack M.C."/>
            <person name="Hassani-Pak K."/>
            <person name="Hammond-Kosack K.E."/>
        </authorList>
    </citation>
    <scope>NUCLEOTIDE SEQUENCE [LARGE SCALE GENOMIC DNA]</scope>
    <source>
        <strain evidence="3">ATCC MYA-4620 / CBS 123657 / FGSC 9075 / NRRL 31084 / PH-1</strain>
        <strain evidence="1">PH-1</strain>
    </source>
</reference>
<dbReference type="VEuPathDB" id="FungiDB:FGRAMPH1_01G18583"/>
<name>A0A098E1R7_GIBZE</name>
<reference evidence="2 3" key="1">
    <citation type="journal article" date="2007" name="Science">
        <title>The Fusarium graminearum genome reveals a link between localized polymorphism and pathogen specialization.</title>
        <authorList>
            <person name="Cuomo C.A."/>
            <person name="Gueldener U."/>
            <person name="Xu J.-R."/>
            <person name="Trail F."/>
            <person name="Turgeon B.G."/>
            <person name="Di Pietro A."/>
            <person name="Walton J.D."/>
            <person name="Ma L.-J."/>
            <person name="Baker S.E."/>
            <person name="Rep M."/>
            <person name="Adam G."/>
            <person name="Antoniw J."/>
            <person name="Baldwin T."/>
            <person name="Calvo S.E."/>
            <person name="Chang Y.-L."/>
            <person name="DeCaprio D."/>
            <person name="Gale L.R."/>
            <person name="Gnerre S."/>
            <person name="Goswami R.S."/>
            <person name="Hammond-Kosack K."/>
            <person name="Harris L.J."/>
            <person name="Hilburn K."/>
            <person name="Kennell J.C."/>
            <person name="Kroken S."/>
            <person name="Magnuson J.K."/>
            <person name="Mannhaupt G."/>
            <person name="Mauceli E.W."/>
            <person name="Mewes H.-W."/>
            <person name="Mitterbauer R."/>
            <person name="Muehlbauer G."/>
            <person name="Muensterkoetter M."/>
            <person name="Nelson D."/>
            <person name="O'Donnell K."/>
            <person name="Ouellet T."/>
            <person name="Qi W."/>
            <person name="Quesneville H."/>
            <person name="Roncero M.I.G."/>
            <person name="Seong K.-Y."/>
            <person name="Tetko I.V."/>
            <person name="Urban M."/>
            <person name="Waalwijk C."/>
            <person name="Ward T.J."/>
            <person name="Yao J."/>
            <person name="Birren B.W."/>
            <person name="Kistler H.C."/>
        </authorList>
    </citation>
    <scope>NUCLEOTIDE SEQUENCE [LARGE SCALE GENOMIC DNA]</scope>
    <source>
        <strain evidence="3">ATCC MYA-4620 / CBS 123657 / FGSC 9075 / NRRL 31084 / PH-1</strain>
        <strain evidence="2">PH-1 / ATCC MYA-4620 / FGSC 9075 / NRRL 31084</strain>
    </source>
</reference>
<proteinExistence type="predicted"/>
<dbReference type="Proteomes" id="UP000070720">
    <property type="component" value="Chromosome 3"/>
</dbReference>
<gene>
    <name evidence="1" type="ORF">FGRAMPH1_01T18583</name>
</gene>
<evidence type="ECO:0000313" key="1">
    <source>
        <dbReference type="EMBL" id="CEF88056.1"/>
    </source>
</evidence>
<accession>A0A0E0SNP3</accession>
<protein>
    <submittedName>
        <fullName evidence="1">Chromosome 3, complete genome</fullName>
    </submittedName>
</protein>
<accession>A0A098E1R7</accession>
<dbReference type="InParanoid" id="A0A098E1R7"/>
<reference evidence="2" key="4">
    <citation type="submission" date="2017-01" db="UniProtKB">
        <authorList>
            <consortium name="EnsemblFungi"/>
        </authorList>
    </citation>
    <scope>IDENTIFICATION</scope>
    <source>
        <strain evidence="2">PH-1 / ATCC MYA-4620 / FGSC 9075 / NRRL 31084</strain>
    </source>
</reference>
<organism evidence="1 3">
    <name type="scientific">Gibberella zeae (strain ATCC MYA-4620 / CBS 123657 / FGSC 9075 / NRRL 31084 / PH-1)</name>
    <name type="common">Wheat head blight fungus</name>
    <name type="synonym">Fusarium graminearum</name>
    <dbReference type="NCBI Taxonomy" id="229533"/>
    <lineage>
        <taxon>Eukaryota</taxon>
        <taxon>Fungi</taxon>
        <taxon>Dikarya</taxon>
        <taxon>Ascomycota</taxon>
        <taxon>Pezizomycotina</taxon>
        <taxon>Sordariomycetes</taxon>
        <taxon>Hypocreomycetidae</taxon>
        <taxon>Hypocreales</taxon>
        <taxon>Nectriaceae</taxon>
        <taxon>Fusarium</taxon>
    </lineage>
</organism>
<keyword evidence="3" id="KW-1185">Reference proteome</keyword>
<dbReference type="EnsemblFungi" id="CEF88056">
    <property type="protein sequence ID" value="CEF88056"/>
    <property type="gene ID" value="FGRRES_15314"/>
</dbReference>
<sequence length="64" mass="6965">MCQNCVLGISNPDFSTAWAEDMQVRRCNPEMVAISVSTSCASTTQLRASFDVGVTILHVNIAHH</sequence>
<evidence type="ECO:0000313" key="2">
    <source>
        <dbReference type="EnsemblFungi" id="CEF88056"/>
    </source>
</evidence>
<dbReference type="AlphaFoldDB" id="A0A098E1R7"/>
<reference evidence="2 3" key="2">
    <citation type="journal article" date="2010" name="Nature">
        <title>Comparative genomics reveals mobile pathogenicity chromosomes in Fusarium.</title>
        <authorList>
            <person name="Ma L.J."/>
            <person name="van der Does H.C."/>
            <person name="Borkovich K.A."/>
            <person name="Coleman J.J."/>
            <person name="Daboussi M.J."/>
            <person name="Di Pietro A."/>
            <person name="Dufresne M."/>
            <person name="Freitag M."/>
            <person name="Grabherr M."/>
            <person name="Henrissat B."/>
            <person name="Houterman P.M."/>
            <person name="Kang S."/>
            <person name="Shim W.B."/>
            <person name="Woloshuk C."/>
            <person name="Xie X."/>
            <person name="Xu J.R."/>
            <person name="Antoniw J."/>
            <person name="Baker S.E."/>
            <person name="Bluhm B.H."/>
            <person name="Breakspear A."/>
            <person name="Brown D.W."/>
            <person name="Butchko R.A."/>
            <person name="Chapman S."/>
            <person name="Coulson R."/>
            <person name="Coutinho P.M."/>
            <person name="Danchin E.G."/>
            <person name="Diener A."/>
            <person name="Gale L.R."/>
            <person name="Gardiner D.M."/>
            <person name="Goff S."/>
            <person name="Hammond-Kosack K.E."/>
            <person name="Hilburn K."/>
            <person name="Hua-Van A."/>
            <person name="Jonkers W."/>
            <person name="Kazan K."/>
            <person name="Kodira C.D."/>
            <person name="Koehrsen M."/>
            <person name="Kumar L."/>
            <person name="Lee Y.H."/>
            <person name="Li L."/>
            <person name="Manners J.M."/>
            <person name="Miranda-Saavedra D."/>
            <person name="Mukherjee M."/>
            <person name="Park G."/>
            <person name="Park J."/>
            <person name="Park S.Y."/>
            <person name="Proctor R.H."/>
            <person name="Regev A."/>
            <person name="Ruiz-Roldan M.C."/>
            <person name="Sain D."/>
            <person name="Sakthikumar S."/>
            <person name="Sykes S."/>
            <person name="Schwartz D.C."/>
            <person name="Turgeon B.G."/>
            <person name="Wapinski I."/>
            <person name="Yoder O."/>
            <person name="Young S."/>
            <person name="Zeng Q."/>
            <person name="Zhou S."/>
            <person name="Galagan J."/>
            <person name="Cuomo C.A."/>
            <person name="Kistler H.C."/>
            <person name="Rep M."/>
        </authorList>
    </citation>
    <scope>GENOME REANNOTATION</scope>
    <source>
        <strain evidence="3">ATCC MYA-4620 / CBS 123657 / FGSC 9075 / NRRL 31084 / PH-1</strain>
        <strain evidence="2">PH-1 / ATCC MYA-4620 / FGSC 9075 / NRRL 31084</strain>
    </source>
</reference>
<evidence type="ECO:0000313" key="3">
    <source>
        <dbReference type="Proteomes" id="UP000070720"/>
    </source>
</evidence>
<dbReference type="EMBL" id="HG970334">
    <property type="protein sequence ID" value="CEF88056.1"/>
    <property type="molecule type" value="Genomic_DNA"/>
</dbReference>